<dbReference type="GO" id="GO:0005829">
    <property type="term" value="C:cytosol"/>
    <property type="evidence" value="ECO:0007669"/>
    <property type="project" value="TreeGrafter"/>
</dbReference>
<gene>
    <name evidence="2" type="ORF">SAMN02910451_00469</name>
</gene>
<dbReference type="Gene3D" id="2.30.30.40">
    <property type="entry name" value="SH3 Domains"/>
    <property type="match status" value="1"/>
</dbReference>
<dbReference type="GO" id="GO:0006935">
    <property type="term" value="P:chemotaxis"/>
    <property type="evidence" value="ECO:0007669"/>
    <property type="project" value="InterPro"/>
</dbReference>
<reference evidence="3" key="1">
    <citation type="submission" date="2016-10" db="EMBL/GenBank/DDBJ databases">
        <authorList>
            <person name="Varghese N."/>
            <person name="Submissions S."/>
        </authorList>
    </citation>
    <scope>NUCLEOTIDE SEQUENCE [LARGE SCALE GENOMIC DNA]</scope>
    <source>
        <strain evidence="3">XBD2006</strain>
    </source>
</reference>
<dbReference type="AlphaFoldDB" id="A0A1G5B0N2"/>
<dbReference type="RefSeq" id="WP_074461264.1">
    <property type="nucleotide sequence ID" value="NZ_FMUR01000004.1"/>
</dbReference>
<keyword evidence="3" id="KW-1185">Reference proteome</keyword>
<sequence length="167" mass="18550">MNEIKEVKEKADKGELIQYIVIKIDDEQYGINIKFIDNIVRMQQITRVPKVDAFLKGVINIRGEIVPVMSVRMKMGLSEDVITGASRIIILKTETGDLVGIIVDQVNQVLTLNEKDIEKVRYDDKKGQSKVSFVSGVGHYDGGLVSILDLDAVVSEKESKEKASNAS</sequence>
<dbReference type="InterPro" id="IPR039315">
    <property type="entry name" value="CheW"/>
</dbReference>
<dbReference type="InterPro" id="IPR036061">
    <property type="entry name" value="CheW-like_dom_sf"/>
</dbReference>
<evidence type="ECO:0000313" key="3">
    <source>
        <dbReference type="Proteomes" id="UP000183047"/>
    </source>
</evidence>
<dbReference type="GO" id="GO:0007165">
    <property type="term" value="P:signal transduction"/>
    <property type="evidence" value="ECO:0007669"/>
    <property type="project" value="InterPro"/>
</dbReference>
<dbReference type="EMBL" id="FMUR01000004">
    <property type="protein sequence ID" value="SCX83694.1"/>
    <property type="molecule type" value="Genomic_DNA"/>
</dbReference>
<dbReference type="Gene3D" id="2.40.50.180">
    <property type="entry name" value="CheA-289, Domain 4"/>
    <property type="match status" value="1"/>
</dbReference>
<dbReference type="SMART" id="SM00260">
    <property type="entry name" value="CheW"/>
    <property type="match status" value="1"/>
</dbReference>
<dbReference type="OrthoDB" id="9794382at2"/>
<dbReference type="PANTHER" id="PTHR22617:SF23">
    <property type="entry name" value="CHEMOTAXIS PROTEIN CHEW"/>
    <property type="match status" value="1"/>
</dbReference>
<evidence type="ECO:0000259" key="1">
    <source>
        <dbReference type="PROSITE" id="PS50851"/>
    </source>
</evidence>
<dbReference type="InterPro" id="IPR002545">
    <property type="entry name" value="CheW-lke_dom"/>
</dbReference>
<evidence type="ECO:0000313" key="2">
    <source>
        <dbReference type="EMBL" id="SCX83694.1"/>
    </source>
</evidence>
<accession>A0A1G5B0N2</accession>
<name>A0A1G5B0N2_9FIRM</name>
<dbReference type="Pfam" id="PF01584">
    <property type="entry name" value="CheW"/>
    <property type="match status" value="1"/>
</dbReference>
<dbReference type="SUPFAM" id="SSF50341">
    <property type="entry name" value="CheW-like"/>
    <property type="match status" value="1"/>
</dbReference>
<dbReference type="PANTHER" id="PTHR22617">
    <property type="entry name" value="CHEMOTAXIS SENSOR HISTIDINE KINASE-RELATED"/>
    <property type="match status" value="1"/>
</dbReference>
<proteinExistence type="predicted"/>
<dbReference type="PROSITE" id="PS50851">
    <property type="entry name" value="CHEW"/>
    <property type="match status" value="1"/>
</dbReference>
<organism evidence="2 3">
    <name type="scientific">Butyrivibrio hungatei</name>
    <dbReference type="NCBI Taxonomy" id="185008"/>
    <lineage>
        <taxon>Bacteria</taxon>
        <taxon>Bacillati</taxon>
        <taxon>Bacillota</taxon>
        <taxon>Clostridia</taxon>
        <taxon>Lachnospirales</taxon>
        <taxon>Lachnospiraceae</taxon>
        <taxon>Butyrivibrio</taxon>
    </lineage>
</organism>
<feature type="domain" description="CheW-like" evidence="1">
    <location>
        <begin position="16"/>
        <end position="159"/>
    </location>
</feature>
<dbReference type="Proteomes" id="UP000183047">
    <property type="component" value="Unassembled WGS sequence"/>
</dbReference>
<dbReference type="STRING" id="185008.bhn_I1416"/>
<protein>
    <submittedName>
        <fullName evidence="2">Purine-binding chemotaxis protein CheW</fullName>
    </submittedName>
</protein>